<evidence type="ECO:0000313" key="7">
    <source>
        <dbReference type="Proteomes" id="UP000027192"/>
    </source>
</evidence>
<dbReference type="Proteomes" id="UP000027192">
    <property type="component" value="Unassembled WGS sequence"/>
</dbReference>
<dbReference type="GO" id="GO:0003700">
    <property type="term" value="F:DNA-binding transcription factor activity"/>
    <property type="evidence" value="ECO:0007669"/>
    <property type="project" value="InterPro"/>
</dbReference>
<dbReference type="STRING" id="1654360.EA58_01385"/>
<reference evidence="6 7" key="1">
    <citation type="submission" date="2014-04" db="EMBL/GenBank/DDBJ databases">
        <title>Draft genome sequence of Photobacterium halotolerans S2753: a solonamide, ngercheumicin and holomycin producer.</title>
        <authorList>
            <person name="Machado H.R."/>
            <person name="Gram L."/>
        </authorList>
    </citation>
    <scope>NUCLEOTIDE SEQUENCE [LARGE SCALE GENOMIC DNA]</scope>
    <source>
        <strain evidence="6 7">S2753</strain>
    </source>
</reference>
<dbReference type="OrthoDB" id="9786526at2"/>
<organism evidence="6 7">
    <name type="scientific">Photobacterium galatheae</name>
    <dbReference type="NCBI Taxonomy" id="1654360"/>
    <lineage>
        <taxon>Bacteria</taxon>
        <taxon>Pseudomonadati</taxon>
        <taxon>Pseudomonadota</taxon>
        <taxon>Gammaproteobacteria</taxon>
        <taxon>Vibrionales</taxon>
        <taxon>Vibrionaceae</taxon>
        <taxon>Photobacterium</taxon>
    </lineage>
</organism>
<keyword evidence="4" id="KW-0804">Transcription</keyword>
<evidence type="ECO:0000256" key="3">
    <source>
        <dbReference type="ARBA" id="ARBA00023125"/>
    </source>
</evidence>
<dbReference type="InterPro" id="IPR005119">
    <property type="entry name" value="LysR_subst-bd"/>
</dbReference>
<keyword evidence="7" id="KW-1185">Reference proteome</keyword>
<dbReference type="GO" id="GO:0006351">
    <property type="term" value="P:DNA-templated transcription"/>
    <property type="evidence" value="ECO:0007669"/>
    <property type="project" value="TreeGrafter"/>
</dbReference>
<dbReference type="SUPFAM" id="SSF46785">
    <property type="entry name" value="Winged helix' DNA-binding domain"/>
    <property type="match status" value="1"/>
</dbReference>
<gene>
    <name evidence="6" type="ORF">EA58_01385</name>
</gene>
<dbReference type="Pfam" id="PF03466">
    <property type="entry name" value="LysR_substrate"/>
    <property type="match status" value="1"/>
</dbReference>
<dbReference type="PROSITE" id="PS50931">
    <property type="entry name" value="HTH_LYSR"/>
    <property type="match status" value="1"/>
</dbReference>
<evidence type="ECO:0000313" key="6">
    <source>
        <dbReference type="EMBL" id="KDM93290.1"/>
    </source>
</evidence>
<dbReference type="SUPFAM" id="SSF53850">
    <property type="entry name" value="Periplasmic binding protein-like II"/>
    <property type="match status" value="1"/>
</dbReference>
<dbReference type="InterPro" id="IPR058163">
    <property type="entry name" value="LysR-type_TF_proteobact-type"/>
</dbReference>
<comment type="caution">
    <text evidence="6">The sequence shown here is derived from an EMBL/GenBank/DDBJ whole genome shotgun (WGS) entry which is preliminary data.</text>
</comment>
<keyword evidence="3" id="KW-0238">DNA-binding</keyword>
<dbReference type="GO" id="GO:0043565">
    <property type="term" value="F:sequence-specific DNA binding"/>
    <property type="evidence" value="ECO:0007669"/>
    <property type="project" value="TreeGrafter"/>
</dbReference>
<keyword evidence="2" id="KW-0805">Transcription regulation</keyword>
<comment type="similarity">
    <text evidence="1">Belongs to the LysR transcriptional regulatory family.</text>
</comment>
<feature type="domain" description="HTH lysR-type" evidence="5">
    <location>
        <begin position="1"/>
        <end position="58"/>
    </location>
</feature>
<dbReference type="FunFam" id="1.10.10.10:FF:000001">
    <property type="entry name" value="LysR family transcriptional regulator"/>
    <property type="match status" value="1"/>
</dbReference>
<evidence type="ECO:0000259" key="5">
    <source>
        <dbReference type="PROSITE" id="PS50931"/>
    </source>
</evidence>
<dbReference type="InterPro" id="IPR036390">
    <property type="entry name" value="WH_DNA-bd_sf"/>
</dbReference>
<evidence type="ECO:0000256" key="2">
    <source>
        <dbReference type="ARBA" id="ARBA00023015"/>
    </source>
</evidence>
<evidence type="ECO:0000256" key="1">
    <source>
        <dbReference type="ARBA" id="ARBA00009437"/>
    </source>
</evidence>
<dbReference type="RefSeq" id="WP_036748197.1">
    <property type="nucleotide sequence ID" value="NZ_JAGSGC010000011.1"/>
</dbReference>
<sequence>MDLNAWAMFAQVVECGSFTQAAATMDITKSTLSRKIAALEKDLGVRLLTRSTRNLVLTHEGETFYRSCRQVVEITNQAELEVSANQELIRGRLNVVMPVELGQKVFGKSMNEFLKRYPHVSLHLELSNREVDLIAEGIDLYVQVGDMNDSGMVARPFHSSRRILVASPEYLAAHGEIMTPADLAAPHHQIKIFNAVKLNAWELEKDHQNVQIDLPYRFRVNTITSAVSACVDGLGIAMLPEFICREHLDKKELIRILPDWQSPVVPISFVYPQRELIPKRLRLFIDFLLARFEAVTNADGSPK</sequence>
<accession>A0A066RS71</accession>
<dbReference type="PANTHER" id="PTHR30537">
    <property type="entry name" value="HTH-TYPE TRANSCRIPTIONAL REGULATOR"/>
    <property type="match status" value="1"/>
</dbReference>
<protein>
    <submittedName>
        <fullName evidence="6">LysR family transcriptional regulator</fullName>
    </submittedName>
</protein>
<dbReference type="InterPro" id="IPR000847">
    <property type="entry name" value="LysR_HTH_N"/>
</dbReference>
<name>A0A066RS71_9GAMM</name>
<evidence type="ECO:0000256" key="4">
    <source>
        <dbReference type="ARBA" id="ARBA00023163"/>
    </source>
</evidence>
<proteinExistence type="inferred from homology"/>
<dbReference type="InterPro" id="IPR036388">
    <property type="entry name" value="WH-like_DNA-bd_sf"/>
</dbReference>
<dbReference type="Pfam" id="PF00126">
    <property type="entry name" value="HTH_1"/>
    <property type="match status" value="1"/>
</dbReference>
<dbReference type="PANTHER" id="PTHR30537:SF68">
    <property type="entry name" value="TRANSCRIPTIONAL REGULATOR-RELATED"/>
    <property type="match status" value="1"/>
</dbReference>
<dbReference type="CDD" id="cd08422">
    <property type="entry name" value="PBP2_CrgA_like"/>
    <property type="match status" value="1"/>
</dbReference>
<dbReference type="Gene3D" id="1.10.10.10">
    <property type="entry name" value="Winged helix-like DNA-binding domain superfamily/Winged helix DNA-binding domain"/>
    <property type="match status" value="1"/>
</dbReference>
<dbReference type="Gene3D" id="3.40.190.290">
    <property type="match status" value="1"/>
</dbReference>
<dbReference type="PRINTS" id="PR00039">
    <property type="entry name" value="HTHLYSR"/>
</dbReference>
<dbReference type="AlphaFoldDB" id="A0A066RS71"/>
<dbReference type="EMBL" id="JMIB01000003">
    <property type="protein sequence ID" value="KDM93290.1"/>
    <property type="molecule type" value="Genomic_DNA"/>
</dbReference>